<comment type="caution">
    <text evidence="10">The sequence shown here is derived from an EMBL/GenBank/DDBJ whole genome shotgun (WGS) entry which is preliminary data.</text>
</comment>
<dbReference type="GO" id="GO:0043161">
    <property type="term" value="P:proteasome-mediated ubiquitin-dependent protein catabolic process"/>
    <property type="evidence" value="ECO:0007669"/>
    <property type="project" value="InterPro"/>
</dbReference>
<dbReference type="AlphaFoldDB" id="A0A388KCF4"/>
<evidence type="ECO:0000256" key="2">
    <source>
        <dbReference type="ARBA" id="ARBA00022490"/>
    </source>
</evidence>
<dbReference type="OrthoDB" id="1933455at2759"/>
<evidence type="ECO:0000256" key="3">
    <source>
        <dbReference type="ARBA" id="ARBA00022723"/>
    </source>
</evidence>
<evidence type="ECO:0000256" key="4">
    <source>
        <dbReference type="ARBA" id="ARBA00022771"/>
    </source>
</evidence>
<dbReference type="PANTHER" id="PTHR12170">
    <property type="entry name" value="MACROPHAGE ERYTHROBLAST ATTACHER-RELATED"/>
    <property type="match status" value="1"/>
</dbReference>
<dbReference type="GO" id="GO:0034657">
    <property type="term" value="C:GID complex"/>
    <property type="evidence" value="ECO:0007669"/>
    <property type="project" value="TreeGrafter"/>
</dbReference>
<dbReference type="SMART" id="SM00757">
    <property type="entry name" value="CRA"/>
    <property type="match status" value="1"/>
</dbReference>
<dbReference type="InterPro" id="IPR006595">
    <property type="entry name" value="CTLH_C"/>
</dbReference>
<dbReference type="PANTHER" id="PTHR12170:SF2">
    <property type="entry name" value="E3 UBIQUITIN-PROTEIN TRANSFERASE MAEA"/>
    <property type="match status" value="1"/>
</dbReference>
<feature type="domain" description="RING-Gid-type" evidence="9">
    <location>
        <begin position="249"/>
        <end position="326"/>
    </location>
</feature>
<dbReference type="GO" id="GO:0005737">
    <property type="term" value="C:cytoplasm"/>
    <property type="evidence" value="ECO:0007669"/>
    <property type="project" value="UniProtKB-SubCell"/>
</dbReference>
<comment type="subcellular location">
    <subcellularLocation>
        <location evidence="1">Cytoplasm</location>
    </subcellularLocation>
</comment>
<keyword evidence="4 6" id="KW-0863">Zinc-finger</keyword>
<dbReference type="CDD" id="cd16659">
    <property type="entry name" value="RING-Ubox_Emp"/>
    <property type="match status" value="1"/>
</dbReference>
<accession>A0A388KCF4</accession>
<dbReference type="InterPro" id="IPR013144">
    <property type="entry name" value="CRA_dom"/>
</dbReference>
<dbReference type="GO" id="GO:0008270">
    <property type="term" value="F:zinc ion binding"/>
    <property type="evidence" value="ECO:0007669"/>
    <property type="project" value="UniProtKB-KW"/>
</dbReference>
<dbReference type="SMART" id="SM00668">
    <property type="entry name" value="CTLH"/>
    <property type="match status" value="1"/>
</dbReference>
<dbReference type="STRING" id="69332.A0A388KCF4"/>
<keyword evidence="3" id="KW-0479">Metal-binding</keyword>
<feature type="domain" description="CTLH" evidence="8">
    <location>
        <begin position="101"/>
        <end position="158"/>
    </location>
</feature>
<dbReference type="InterPro" id="IPR024964">
    <property type="entry name" value="CTLH/CRA"/>
</dbReference>
<dbReference type="PROSITE" id="PS50897">
    <property type="entry name" value="CTLH"/>
    <property type="match status" value="1"/>
</dbReference>
<dbReference type="Gramene" id="GBG67735">
    <property type="protein sequence ID" value="GBG67735"/>
    <property type="gene ID" value="CBR_g863"/>
</dbReference>
<dbReference type="Pfam" id="PF10607">
    <property type="entry name" value="CTLH"/>
    <property type="match status" value="1"/>
</dbReference>
<evidence type="ECO:0000256" key="5">
    <source>
        <dbReference type="ARBA" id="ARBA00022833"/>
    </source>
</evidence>
<evidence type="ECO:0000313" key="11">
    <source>
        <dbReference type="Proteomes" id="UP000265515"/>
    </source>
</evidence>
<evidence type="ECO:0008006" key="12">
    <source>
        <dbReference type="Google" id="ProtNLM"/>
    </source>
</evidence>
<evidence type="ECO:0000256" key="6">
    <source>
        <dbReference type="PROSITE-ProRule" id="PRU01215"/>
    </source>
</evidence>
<feature type="region of interest" description="Disordered" evidence="7">
    <location>
        <begin position="29"/>
        <end position="65"/>
    </location>
</feature>
<protein>
    <recommendedName>
        <fullName evidence="12">CTLH domain-containing protein</fullName>
    </recommendedName>
</protein>
<organism evidence="10 11">
    <name type="scientific">Chara braunii</name>
    <name type="common">Braun's stonewort</name>
    <dbReference type="NCBI Taxonomy" id="69332"/>
    <lineage>
        <taxon>Eukaryota</taxon>
        <taxon>Viridiplantae</taxon>
        <taxon>Streptophyta</taxon>
        <taxon>Charophyceae</taxon>
        <taxon>Charales</taxon>
        <taxon>Characeae</taxon>
        <taxon>Chara</taxon>
    </lineage>
</organism>
<dbReference type="EMBL" id="BFEA01000091">
    <property type="protein sequence ID" value="GBG67735.1"/>
    <property type="molecule type" value="Genomic_DNA"/>
</dbReference>
<dbReference type="Proteomes" id="UP000265515">
    <property type="component" value="Unassembled WGS sequence"/>
</dbReference>
<dbReference type="InterPro" id="IPR045098">
    <property type="entry name" value="Fyv10_fam"/>
</dbReference>
<evidence type="ECO:0000259" key="9">
    <source>
        <dbReference type="PROSITE" id="PS51867"/>
    </source>
</evidence>
<proteinExistence type="predicted"/>
<evidence type="ECO:0000256" key="7">
    <source>
        <dbReference type="SAM" id="MobiDB-lite"/>
    </source>
</evidence>
<dbReference type="GO" id="GO:0005634">
    <property type="term" value="C:nucleus"/>
    <property type="evidence" value="ECO:0007669"/>
    <property type="project" value="TreeGrafter"/>
</dbReference>
<name>A0A388KCF4_CHABU</name>
<dbReference type="PROSITE" id="PS51867">
    <property type="entry name" value="ZF_RING_GID"/>
    <property type="match status" value="1"/>
</dbReference>
<keyword evidence="2" id="KW-0963">Cytoplasm</keyword>
<dbReference type="InterPro" id="IPR044063">
    <property type="entry name" value="ZF_RING_GID"/>
</dbReference>
<gene>
    <name evidence="10" type="ORF">CBR_g863</name>
</gene>
<dbReference type="GO" id="GO:0061630">
    <property type="term" value="F:ubiquitin protein ligase activity"/>
    <property type="evidence" value="ECO:0007669"/>
    <property type="project" value="InterPro"/>
</dbReference>
<sequence length="419" mass="47160">MEINRLTLTSYASREETCPEEASLLNRALAKGGTSGRKRSNEGAEEEVELSPISLGRRRGDEEGEEVELSPTTMNSLFSPISLGRRRGDEEGEEDLVDVEIFLDARRVIEALQRRDCSEALAWCAENKSKLKKTKSKLEFKLRVQEFIELVRAERMMEAIVYARKHLAPWGSTNMKELQQAMATLAFKSGTDCSGYKALFDENQWSNLIEQFKQEHFHLYGMTVQSLLNIHLQAGLSALKTPFCYEDGCNKEDPLSQETFRKLAEGLPFAKHIHSKLVCAVTKELMNEDNPPLVLPNGYVYSKKTKMLCSRRRMQWLFPVLAVPALPGSEGTHSGVQTLITLLLSSTRSVYWCPISSLHAQVVLPPKLRMTHIVSRGRENAMQQVRRDRSVEVVGCAGLAPWRGAGSSSRCLLWKKRGG</sequence>
<evidence type="ECO:0000259" key="8">
    <source>
        <dbReference type="PROSITE" id="PS50897"/>
    </source>
</evidence>
<feature type="zinc finger region" description="RING-Gid-type" evidence="6">
    <location>
        <begin position="249"/>
        <end position="326"/>
    </location>
</feature>
<reference evidence="10 11" key="1">
    <citation type="journal article" date="2018" name="Cell">
        <title>The Chara Genome: Secondary Complexity and Implications for Plant Terrestrialization.</title>
        <authorList>
            <person name="Nishiyama T."/>
            <person name="Sakayama H."/>
            <person name="Vries J.D."/>
            <person name="Buschmann H."/>
            <person name="Saint-Marcoux D."/>
            <person name="Ullrich K.K."/>
            <person name="Haas F.B."/>
            <person name="Vanderstraeten L."/>
            <person name="Becker D."/>
            <person name="Lang D."/>
            <person name="Vosolsobe S."/>
            <person name="Rombauts S."/>
            <person name="Wilhelmsson P.K.I."/>
            <person name="Janitza P."/>
            <person name="Kern R."/>
            <person name="Heyl A."/>
            <person name="Rumpler F."/>
            <person name="Villalobos L.I.A.C."/>
            <person name="Clay J.M."/>
            <person name="Skokan R."/>
            <person name="Toyoda A."/>
            <person name="Suzuki Y."/>
            <person name="Kagoshima H."/>
            <person name="Schijlen E."/>
            <person name="Tajeshwar N."/>
            <person name="Catarino B."/>
            <person name="Hetherington A.J."/>
            <person name="Saltykova A."/>
            <person name="Bonnot C."/>
            <person name="Breuninger H."/>
            <person name="Symeonidi A."/>
            <person name="Radhakrishnan G.V."/>
            <person name="Van Nieuwerburgh F."/>
            <person name="Deforce D."/>
            <person name="Chang C."/>
            <person name="Karol K.G."/>
            <person name="Hedrich R."/>
            <person name="Ulvskov P."/>
            <person name="Glockner G."/>
            <person name="Delwiche C.F."/>
            <person name="Petrasek J."/>
            <person name="Van de Peer Y."/>
            <person name="Friml J."/>
            <person name="Beilby M."/>
            <person name="Dolan L."/>
            <person name="Kohara Y."/>
            <person name="Sugano S."/>
            <person name="Fujiyama A."/>
            <person name="Delaux P.-M."/>
            <person name="Quint M."/>
            <person name="TheiBen G."/>
            <person name="Hagemann M."/>
            <person name="Harholt J."/>
            <person name="Dunand C."/>
            <person name="Zachgo S."/>
            <person name="Langdale J."/>
            <person name="Maumus F."/>
            <person name="Straeten D.V.D."/>
            <person name="Gould S.B."/>
            <person name="Rensing S.A."/>
        </authorList>
    </citation>
    <scope>NUCLEOTIDE SEQUENCE [LARGE SCALE GENOMIC DNA]</scope>
    <source>
        <strain evidence="10 11">S276</strain>
    </source>
</reference>
<evidence type="ECO:0000256" key="1">
    <source>
        <dbReference type="ARBA" id="ARBA00004496"/>
    </source>
</evidence>
<evidence type="ECO:0000313" key="10">
    <source>
        <dbReference type="EMBL" id="GBG67735.1"/>
    </source>
</evidence>
<keyword evidence="11" id="KW-1185">Reference proteome</keyword>
<keyword evidence="5" id="KW-0862">Zinc</keyword>